<comment type="subunit">
    <text evidence="6">Part of the 50S ribosomal subunit. Forms part of the ribosomal stalk which helps the ribosome interact with GTP-bound translation factors. Forms a heptameric L10(L12)2(L12)2(L12)2 complex, where L10 forms an elongated spine to which the L12 dimers bind in a sequential fashion.</text>
</comment>
<keyword evidence="2 6" id="KW-0699">rRNA-binding</keyword>
<dbReference type="InterPro" id="IPR040637">
    <property type="entry name" value="Ribosomal_uL10-like_insert"/>
</dbReference>
<dbReference type="GeneID" id="9347774"/>
<protein>
    <recommendedName>
        <fullName evidence="6">Large ribosomal subunit protein uL10</fullName>
    </recommendedName>
    <alternativeName>
        <fullName evidence="6">Acidic ribosomal protein P0 homolog</fullName>
    </alternativeName>
</protein>
<dbReference type="Proteomes" id="UP000000391">
    <property type="component" value="Chromosome"/>
</dbReference>
<evidence type="ECO:0000256" key="5">
    <source>
        <dbReference type="ARBA" id="ARBA00023274"/>
    </source>
</evidence>
<feature type="compositionally biased region" description="Acidic residues" evidence="7">
    <location>
        <begin position="319"/>
        <end position="336"/>
    </location>
</feature>
<feature type="compositionally biased region" description="Polar residues" evidence="7">
    <location>
        <begin position="301"/>
        <end position="310"/>
    </location>
</feature>
<sequence length="346" mass="37562">MEATAEEVHHTEHVPQWKIEEVEDIKNLIQSYSLFGIVSISGIPAKQLQVMRRELKDIAVLKVSRNTLVTRALEKAGGTAKDLEDYVDAQIGLIFTNENPFKIYKILEKSKSPSPIKPGAIAPKDIVVEEGATGFPPGPIIGDLQSVGIPAAIDSGKVSISETTTVAREGDKVSQKLAAMLNRLEIYPDEVGLDLKATTYEGSIFTSDQLAIDVDQYFSDFTTAVRQAFNLSVNAAYPTAENITTLISKGVSEARNLGVNATIIEPQLMDTHLSKAYSQMLSVAQIVYDKDENAVDDDLKQTLTSAATSKQETESGPTTEEETKESEEEEESEEESGMAGLGSLFG</sequence>
<dbReference type="STRING" id="644295.Metev_2113"/>
<dbReference type="InterPro" id="IPR043141">
    <property type="entry name" value="Ribosomal_uL10-like_sf"/>
</dbReference>
<evidence type="ECO:0000256" key="2">
    <source>
        <dbReference type="ARBA" id="ARBA00022730"/>
    </source>
</evidence>
<dbReference type="RefSeq" id="WP_013195505.1">
    <property type="nucleotide sequence ID" value="NC_014253.1"/>
</dbReference>
<dbReference type="GO" id="GO:0022625">
    <property type="term" value="C:cytosolic large ribosomal subunit"/>
    <property type="evidence" value="ECO:0007669"/>
    <property type="project" value="TreeGrafter"/>
</dbReference>
<evidence type="ECO:0000259" key="8">
    <source>
        <dbReference type="Pfam" id="PF17777"/>
    </source>
</evidence>
<keyword evidence="3 6" id="KW-0694">RNA-binding</keyword>
<keyword evidence="4 6" id="KW-0689">Ribosomal protein</keyword>
<dbReference type="GO" id="GO:0000027">
    <property type="term" value="P:ribosomal large subunit assembly"/>
    <property type="evidence" value="ECO:0007669"/>
    <property type="project" value="TreeGrafter"/>
</dbReference>
<name>D7EAE1_METEZ</name>
<dbReference type="SUPFAM" id="SSF160369">
    <property type="entry name" value="Ribosomal protein L10-like"/>
    <property type="match status" value="1"/>
</dbReference>
<dbReference type="Gene3D" id="6.10.140.760">
    <property type="match status" value="1"/>
</dbReference>
<evidence type="ECO:0000256" key="3">
    <source>
        <dbReference type="ARBA" id="ARBA00022884"/>
    </source>
</evidence>
<dbReference type="Pfam" id="PF00466">
    <property type="entry name" value="Ribosomal_L10"/>
    <property type="match status" value="1"/>
</dbReference>
<evidence type="ECO:0000256" key="1">
    <source>
        <dbReference type="ARBA" id="ARBA00008889"/>
    </source>
</evidence>
<feature type="region of interest" description="Disordered" evidence="7">
    <location>
        <begin position="299"/>
        <end position="346"/>
    </location>
</feature>
<proteinExistence type="inferred from homology"/>
<dbReference type="GO" id="GO:0003735">
    <property type="term" value="F:structural constituent of ribosome"/>
    <property type="evidence" value="ECO:0007669"/>
    <property type="project" value="TreeGrafter"/>
</dbReference>
<reference evidence="9 10" key="1">
    <citation type="submission" date="2010-06" db="EMBL/GenBank/DDBJ databases">
        <title>Complete sequence chromosome of Methanohalobium evestigatum Z-7303.</title>
        <authorList>
            <consortium name="US DOE Joint Genome Institute"/>
            <person name="Lucas S."/>
            <person name="Copeland A."/>
            <person name="Lapidus A."/>
            <person name="Cheng J.-F."/>
            <person name="Bruce D."/>
            <person name="Goodwin L."/>
            <person name="Pitluck S."/>
            <person name="Saunders E."/>
            <person name="Detter J.C."/>
            <person name="Han C."/>
            <person name="Tapia R."/>
            <person name="Land M."/>
            <person name="Hauser L."/>
            <person name="Kyrpides N."/>
            <person name="Mikhailova N."/>
            <person name="Sieprawska-Lupa M."/>
            <person name="Whitman W.B."/>
            <person name="Anderson I."/>
            <person name="Woyke T."/>
        </authorList>
    </citation>
    <scope>NUCLEOTIDE SEQUENCE [LARGE SCALE GENOMIC DNA]</scope>
    <source>
        <strain evidence="10">ATCC BAA-1072 / DSM 3721 / NBRC 107634 / OCM 161 / Z-7303</strain>
    </source>
</reference>
<dbReference type="PANTHER" id="PTHR45699">
    <property type="entry name" value="60S ACIDIC RIBOSOMAL PROTEIN P0"/>
    <property type="match status" value="1"/>
</dbReference>
<dbReference type="Gene3D" id="3.90.105.20">
    <property type="match status" value="1"/>
</dbReference>
<dbReference type="InterPro" id="IPR022909">
    <property type="entry name" value="Ribosomal_uL10_arc"/>
</dbReference>
<dbReference type="PANTHER" id="PTHR45699:SF3">
    <property type="entry name" value="LARGE RIBOSOMAL SUBUNIT PROTEIN UL10"/>
    <property type="match status" value="1"/>
</dbReference>
<evidence type="ECO:0000313" key="9">
    <source>
        <dbReference type="EMBL" id="ADI74940.1"/>
    </source>
</evidence>
<dbReference type="HOGENOM" id="CLU_053173_0_0_2"/>
<dbReference type="AlphaFoldDB" id="D7EAE1"/>
<comment type="similarity">
    <text evidence="1 6">Belongs to the universal ribosomal protein uL10 family.</text>
</comment>
<dbReference type="KEGG" id="mev:Metev_2113"/>
<evidence type="ECO:0000256" key="7">
    <source>
        <dbReference type="SAM" id="MobiDB-lite"/>
    </source>
</evidence>
<keyword evidence="10" id="KW-1185">Reference proteome</keyword>
<dbReference type="GO" id="GO:0070180">
    <property type="term" value="F:large ribosomal subunit rRNA binding"/>
    <property type="evidence" value="ECO:0007669"/>
    <property type="project" value="UniProtKB-UniRule"/>
</dbReference>
<dbReference type="InterPro" id="IPR001790">
    <property type="entry name" value="Ribosomal_uL10"/>
</dbReference>
<organism evidence="9 10">
    <name type="scientific">Methanohalobium evestigatum (strain ATCC BAA-1072 / DSM 3721 / NBRC 107634 / OCM 161 / Z-7303)</name>
    <dbReference type="NCBI Taxonomy" id="644295"/>
    <lineage>
        <taxon>Archaea</taxon>
        <taxon>Methanobacteriati</taxon>
        <taxon>Methanobacteriota</taxon>
        <taxon>Stenosarchaea group</taxon>
        <taxon>Methanomicrobia</taxon>
        <taxon>Methanosarcinales</taxon>
        <taxon>Methanosarcinaceae</taxon>
        <taxon>Methanohalobium</taxon>
    </lineage>
</organism>
<dbReference type="HAMAP" id="MF_00280">
    <property type="entry name" value="Ribosomal_uL10_arch"/>
    <property type="match status" value="1"/>
</dbReference>
<dbReference type="Gene3D" id="3.30.70.1730">
    <property type="match status" value="1"/>
</dbReference>
<keyword evidence="5 6" id="KW-0687">Ribonucleoprotein</keyword>
<dbReference type="CDD" id="cd05795">
    <property type="entry name" value="Ribosomal_P0_L10e"/>
    <property type="match status" value="1"/>
</dbReference>
<feature type="domain" description="Large ribosomal subunit protein uL10-like insertion" evidence="8">
    <location>
        <begin position="117"/>
        <end position="186"/>
    </location>
</feature>
<dbReference type="InterPro" id="IPR043164">
    <property type="entry name" value="Ribosomal_uL10-like_insert_sf"/>
</dbReference>
<comment type="function">
    <text evidence="6">Forms part of the ribosomal stalk, playing a central role in the interaction of the ribosome with GTP-bound translation factors.</text>
</comment>
<dbReference type="GO" id="GO:0002181">
    <property type="term" value="P:cytoplasmic translation"/>
    <property type="evidence" value="ECO:0007669"/>
    <property type="project" value="TreeGrafter"/>
</dbReference>
<accession>D7EAE1</accession>
<dbReference type="EMBL" id="CP002069">
    <property type="protein sequence ID" value="ADI74940.1"/>
    <property type="molecule type" value="Genomic_DNA"/>
</dbReference>
<gene>
    <name evidence="6" type="primary">rpl10</name>
    <name evidence="6" type="synonym">rplP0</name>
    <name evidence="9" type="ordered locus">Metev_2113</name>
</gene>
<evidence type="ECO:0000256" key="6">
    <source>
        <dbReference type="HAMAP-Rule" id="MF_00280"/>
    </source>
</evidence>
<dbReference type="NCBIfam" id="NF003098">
    <property type="entry name" value="PRK04019.1-5"/>
    <property type="match status" value="1"/>
</dbReference>
<evidence type="ECO:0000256" key="4">
    <source>
        <dbReference type="ARBA" id="ARBA00022980"/>
    </source>
</evidence>
<dbReference type="InterPro" id="IPR050323">
    <property type="entry name" value="Ribosomal_protein_uL10"/>
</dbReference>
<dbReference type="Pfam" id="PF17777">
    <property type="entry name" value="RL10P_insert"/>
    <property type="match status" value="1"/>
</dbReference>
<evidence type="ECO:0000313" key="10">
    <source>
        <dbReference type="Proteomes" id="UP000000391"/>
    </source>
</evidence>